<feature type="compositionally biased region" description="Low complexity" evidence="1">
    <location>
        <begin position="18"/>
        <end position="39"/>
    </location>
</feature>
<evidence type="ECO:0000313" key="3">
    <source>
        <dbReference type="Proteomes" id="UP000631034"/>
    </source>
</evidence>
<sequence>MAALVAGPGGEVRAQNVAASPAPEAQSQSRPQAQSQNPARAQVPARTQAPARSQAREEIREMVQVEGWFISVETDAAGRYSHCQMMNPYFSKKGSVLLTFTLSRDLRALAVVVDTPAAPGAAAGGTAEKPPAAGPVASAMADPRQGTYAFDKGRAVSVPALSRGDVLRLELPDWPAFRAGLAGASRVVFSGGGRERTFNLYGVPEALDALEDCAKRGGLPPRVPVPKPGTPRAAQAGSADVPSGAAAAAGVGPAPAAGAASGSGTSGGAFPPAGGKGRGVVPGAVTSPSGDAPKGAEPPVSAAPEAAGTPSRESGAVATPADGSAATDGSAAPPSEDSAVSSGSEGGASGSTPAVSPPGFGKRRGL</sequence>
<feature type="compositionally biased region" description="Low complexity" evidence="1">
    <location>
        <begin position="297"/>
        <end position="307"/>
    </location>
</feature>
<feature type="region of interest" description="Disordered" evidence="1">
    <location>
        <begin position="218"/>
        <end position="366"/>
    </location>
</feature>
<dbReference type="AlphaFoldDB" id="A0A8J6YPD8"/>
<dbReference type="RefSeq" id="WP_192534596.1">
    <property type="nucleotide sequence ID" value="NZ_JACZHT010000005.1"/>
</dbReference>
<evidence type="ECO:0000256" key="1">
    <source>
        <dbReference type="SAM" id="MobiDB-lite"/>
    </source>
</evidence>
<dbReference type="Proteomes" id="UP000631034">
    <property type="component" value="Unassembled WGS sequence"/>
</dbReference>
<protein>
    <submittedName>
        <fullName evidence="2">Uncharacterized protein</fullName>
    </submittedName>
</protein>
<organism evidence="2 3">
    <name type="scientific">Phaeovibrio sulfidiphilus</name>
    <dbReference type="NCBI Taxonomy" id="1220600"/>
    <lineage>
        <taxon>Bacteria</taxon>
        <taxon>Pseudomonadati</taxon>
        <taxon>Pseudomonadota</taxon>
        <taxon>Alphaproteobacteria</taxon>
        <taxon>Rhodospirillales</taxon>
        <taxon>Rhodospirillaceae</taxon>
        <taxon>Phaeovibrio</taxon>
    </lineage>
</organism>
<gene>
    <name evidence="2" type="ORF">IHV25_08050</name>
</gene>
<feature type="compositionally biased region" description="Low complexity" evidence="1">
    <location>
        <begin position="230"/>
        <end position="273"/>
    </location>
</feature>
<keyword evidence="3" id="KW-1185">Reference proteome</keyword>
<name>A0A8J6YPD8_9PROT</name>
<evidence type="ECO:0000313" key="2">
    <source>
        <dbReference type="EMBL" id="MBE1237599.1"/>
    </source>
</evidence>
<dbReference type="EMBL" id="JACZHT010000005">
    <property type="protein sequence ID" value="MBE1237599.1"/>
    <property type="molecule type" value="Genomic_DNA"/>
</dbReference>
<feature type="compositionally biased region" description="Low complexity" evidence="1">
    <location>
        <begin position="119"/>
        <end position="135"/>
    </location>
</feature>
<feature type="region of interest" description="Disordered" evidence="1">
    <location>
        <begin position="1"/>
        <end position="56"/>
    </location>
</feature>
<comment type="caution">
    <text evidence="2">The sequence shown here is derived from an EMBL/GenBank/DDBJ whole genome shotgun (WGS) entry which is preliminary data.</text>
</comment>
<proteinExistence type="predicted"/>
<feature type="compositionally biased region" description="Low complexity" evidence="1">
    <location>
        <begin position="320"/>
        <end position="343"/>
    </location>
</feature>
<reference evidence="2" key="1">
    <citation type="submission" date="2020-10" db="EMBL/GenBank/DDBJ databases">
        <title>Genome sequence of the unusual species of purple photosynthetic bacteria, Phaeovibrio sulfidiphilus DSM 23193, type strain.</title>
        <authorList>
            <person name="Kyndt J.A."/>
            <person name="Meyer T.E."/>
        </authorList>
    </citation>
    <scope>NUCLEOTIDE SEQUENCE</scope>
    <source>
        <strain evidence="2">DSM 23193</strain>
    </source>
</reference>
<feature type="region of interest" description="Disordered" evidence="1">
    <location>
        <begin position="119"/>
        <end position="138"/>
    </location>
</feature>
<accession>A0A8J6YPD8</accession>